<proteinExistence type="predicted"/>
<accession>A0AA34TQU3</accession>
<dbReference type="Proteomes" id="UP000194136">
    <property type="component" value="Chromosome 1"/>
</dbReference>
<evidence type="ECO:0008006" key="4">
    <source>
        <dbReference type="Google" id="ProtNLM"/>
    </source>
</evidence>
<evidence type="ECO:0000256" key="1">
    <source>
        <dbReference type="SAM" id="SignalP"/>
    </source>
</evidence>
<protein>
    <recommendedName>
        <fullName evidence="4">Chemotaxis protein</fullName>
    </recommendedName>
</protein>
<organism evidence="2 3">
    <name type="scientific">Vibrio syngnathi</name>
    <dbReference type="NCBI Taxonomy" id="3034029"/>
    <lineage>
        <taxon>Bacteria</taxon>
        <taxon>Pseudomonadati</taxon>
        <taxon>Pseudomonadota</taxon>
        <taxon>Gammaproteobacteria</taxon>
        <taxon>Vibrionales</taxon>
        <taxon>Vibrionaceae</taxon>
        <taxon>Vibrio</taxon>
    </lineage>
</organism>
<dbReference type="EMBL" id="CP017916">
    <property type="protein sequence ID" value="ARP39025.1"/>
    <property type="molecule type" value="Genomic_DNA"/>
</dbReference>
<feature type="chain" id="PRO_5041269491" description="Chemotaxis protein" evidence="1">
    <location>
        <begin position="42"/>
        <end position="270"/>
    </location>
</feature>
<sequence length="270" mass="30446">MKNNVFMKHAVFMKNSVFTKNSVLIASLTAAVAIISLPASAAQCRVDLKNELRIDDQKVEIHQVNGDTAVFDGNNDLYIHGEKVELDADQQAAIEKYRENMSEYLPRAKQMANDGLALANDVIDDIAASLDSPESFDNVKESMKTYFAELEGRYYKDGELVLPADSFDSMANGWSEDFEKAKEIFNQEFISSAFNAMSEKMKQDGGLNLTELADSMAALKLKVEERMKEHSQQVQEEANEFCDSLDEMAEQEQQLHEIIPNLKDYQVFTI</sequence>
<evidence type="ECO:0000313" key="2">
    <source>
        <dbReference type="EMBL" id="ARP39025.1"/>
    </source>
</evidence>
<dbReference type="InterPro" id="IPR021307">
    <property type="entry name" value="DUF2884"/>
</dbReference>
<keyword evidence="1" id="KW-0732">Signal</keyword>
<dbReference type="Pfam" id="PF11101">
    <property type="entry name" value="DUF2884"/>
    <property type="match status" value="1"/>
</dbReference>
<feature type="signal peptide" evidence="1">
    <location>
        <begin position="1"/>
        <end position="41"/>
    </location>
</feature>
<dbReference type="AlphaFoldDB" id="A0AA34TQU3"/>
<name>A0AA34TQU3_9VIBR</name>
<dbReference type="KEGG" id="vsy:K08M4_22920"/>
<reference evidence="2 3" key="1">
    <citation type="submission" date="2016-10" db="EMBL/GenBank/DDBJ databases">
        <title>The High Quality Genome of Vibrio splendidus K08M4.</title>
        <authorList>
            <person name="Wendling C."/>
            <person name="Chibani C.M."/>
            <person name="Hertel R."/>
            <person name="Sproer C."/>
            <person name="Bunk B."/>
            <person name="Overmann J."/>
            <person name="Roth O."/>
            <person name="Liesegang H."/>
        </authorList>
    </citation>
    <scope>NUCLEOTIDE SEQUENCE [LARGE SCALE GENOMIC DNA]</scope>
    <source>
        <strain evidence="2 3">K08M4</strain>
    </source>
</reference>
<gene>
    <name evidence="2" type="ORF">K08M4_22920</name>
</gene>
<evidence type="ECO:0000313" key="3">
    <source>
        <dbReference type="Proteomes" id="UP000194136"/>
    </source>
</evidence>
<keyword evidence="3" id="KW-1185">Reference proteome</keyword>